<name>A0ABU7UAD9_LELAM</name>
<reference evidence="1 2" key="1">
    <citation type="submission" date="2023-10" db="EMBL/GenBank/DDBJ databases">
        <title>Wastewater isolates of ESBL- and carbapenemase-producing Gram-negative bacteria from New Zealand.</title>
        <authorList>
            <person name="Straub C."/>
            <person name="Weaver L."/>
            <person name="Cornelius A."/>
            <person name="Mcgill E."/>
            <person name="Dyet K."/>
            <person name="White L."/>
            <person name="Pattis I."/>
        </authorList>
    </citation>
    <scope>NUCLEOTIDE SEQUENCE [LARGE SCALE GENOMIC DNA]</scope>
    <source>
        <strain evidence="1 2">ESBL35</strain>
    </source>
</reference>
<evidence type="ECO:0000313" key="1">
    <source>
        <dbReference type="EMBL" id="MEE9683922.1"/>
    </source>
</evidence>
<dbReference type="RefSeq" id="WP_331389599.1">
    <property type="nucleotide sequence ID" value="NZ_JAZKLB010000001.1"/>
</dbReference>
<dbReference type="EMBL" id="JAZKLI010000001">
    <property type="protein sequence ID" value="MEE9683922.1"/>
    <property type="molecule type" value="Genomic_DNA"/>
</dbReference>
<protein>
    <submittedName>
        <fullName evidence="1">Uncharacterized protein</fullName>
    </submittedName>
</protein>
<comment type="caution">
    <text evidence="1">The sequence shown here is derived from an EMBL/GenBank/DDBJ whole genome shotgun (WGS) entry which is preliminary data.</text>
</comment>
<accession>A0ABU7UAD9</accession>
<keyword evidence="2" id="KW-1185">Reference proteome</keyword>
<proteinExistence type="predicted"/>
<gene>
    <name evidence="1" type="ORF">V4839_10580</name>
</gene>
<sequence length="256" mass="29364">MNLIEKNNVNSENCDIEALKEEFIVCLKKIKYKTNKVSDSELGAVKVISGGSIYAEIFELSFMPPEDNNIMGWEIPKGVAERAVEIMVTFLNCGYELTKEMREYLSAGLQSSISENGMDLQDSFNLRSHNKTYEKEKLKAKIGTYIFYRKQLNEAIKKVTNSGYTHTGHLNEMLYGEIKKLFGISISDHKTLARYEAKKTESSFLYNSLLHMLQQNPAKTLMYKHCLKLEIEQESNVTIKKFKSNILDLLEKTTLN</sequence>
<dbReference type="Proteomes" id="UP001335910">
    <property type="component" value="Unassembled WGS sequence"/>
</dbReference>
<evidence type="ECO:0000313" key="2">
    <source>
        <dbReference type="Proteomes" id="UP001335910"/>
    </source>
</evidence>
<organism evidence="1 2">
    <name type="scientific">Lelliottia amnigena</name>
    <name type="common">Enterobacter amnigenus</name>
    <dbReference type="NCBI Taxonomy" id="61646"/>
    <lineage>
        <taxon>Bacteria</taxon>
        <taxon>Pseudomonadati</taxon>
        <taxon>Pseudomonadota</taxon>
        <taxon>Gammaproteobacteria</taxon>
        <taxon>Enterobacterales</taxon>
        <taxon>Enterobacteriaceae</taxon>
        <taxon>Lelliottia</taxon>
    </lineage>
</organism>